<name>A0ABY9KV02_9BACI</name>
<dbReference type="Proteomes" id="UP001180087">
    <property type="component" value="Chromosome"/>
</dbReference>
<dbReference type="InterPro" id="IPR009474">
    <property type="entry name" value="BrxB/BrxA"/>
</dbReference>
<keyword evidence="3" id="KW-1185">Reference proteome</keyword>
<dbReference type="Pfam" id="PF06491">
    <property type="entry name" value="Disulph_isomer"/>
    <property type="match status" value="1"/>
</dbReference>
<evidence type="ECO:0000313" key="2">
    <source>
        <dbReference type="EMBL" id="WLV24062.1"/>
    </source>
</evidence>
<gene>
    <name evidence="2" type="ORF">QR721_10500</name>
</gene>
<accession>A0ABY9KV02</accession>
<sequence length="142" mass="15682">MNPFIEYMREVAQPMRDELTNAGFTELTTAEEVSEFFANETGTSLVVINSVCGCAAGLARPSAIEAVQGEKRPDNLVTVFAGQDREATVELRSYFPTTPPSSPSMALMKGGELIHFIPREEIEDADKEEIIKNLRDAFAKYC</sequence>
<dbReference type="NCBIfam" id="TIGR04191">
    <property type="entry name" value="YphP_YqiW"/>
    <property type="match status" value="1"/>
</dbReference>
<dbReference type="RefSeq" id="WP_348026711.1">
    <property type="nucleotide sequence ID" value="NZ_CP129113.1"/>
</dbReference>
<organism evidence="2 3">
    <name type="scientific">Aciduricibacillus chroicocephali</name>
    <dbReference type="NCBI Taxonomy" id="3054939"/>
    <lineage>
        <taxon>Bacteria</taxon>
        <taxon>Bacillati</taxon>
        <taxon>Bacillota</taxon>
        <taxon>Bacilli</taxon>
        <taxon>Bacillales</taxon>
        <taxon>Bacillaceae</taxon>
        <taxon>Aciduricibacillus</taxon>
    </lineage>
</organism>
<evidence type="ECO:0000256" key="1">
    <source>
        <dbReference type="ARBA" id="ARBA00038305"/>
    </source>
</evidence>
<dbReference type="EMBL" id="CP129113">
    <property type="protein sequence ID" value="WLV24062.1"/>
    <property type="molecule type" value="Genomic_DNA"/>
</dbReference>
<reference evidence="2" key="1">
    <citation type="submission" date="2023-06" db="EMBL/GenBank/DDBJ databases">
        <title>A Treasure from Seagulls: Isolation and Description of Aciduricobacillus qingdaonensis gen. nov., sp. nov., a Rare Obligately Uric Acid-utilizing Member in the Family Bacillaceae.</title>
        <authorList>
            <person name="Liu W."/>
            <person name="Wang B."/>
        </authorList>
    </citation>
    <scope>NUCLEOTIDE SEQUENCE</scope>
    <source>
        <strain evidence="2">44XB</strain>
    </source>
</reference>
<protein>
    <submittedName>
        <fullName evidence="2">BrxA/BrxB family bacilliredoxin</fullName>
    </submittedName>
</protein>
<proteinExistence type="inferred from homology"/>
<comment type="similarity">
    <text evidence="1">Belongs to the bacilliredoxin family.</text>
</comment>
<dbReference type="Gene3D" id="6.10.250.2150">
    <property type="match status" value="1"/>
</dbReference>
<dbReference type="PANTHER" id="PTHR40052:SF2">
    <property type="entry name" value="BACILLIREDOXIN BRXA"/>
    <property type="match status" value="1"/>
</dbReference>
<evidence type="ECO:0000313" key="3">
    <source>
        <dbReference type="Proteomes" id="UP001180087"/>
    </source>
</evidence>
<dbReference type="Gene3D" id="3.40.30.10">
    <property type="entry name" value="Glutaredoxin"/>
    <property type="match status" value="1"/>
</dbReference>
<dbReference type="PANTHER" id="PTHR40052">
    <property type="entry name" value="UPF0403 PROTEIN YQIW-RELATED"/>
    <property type="match status" value="1"/>
</dbReference>